<organism evidence="2 3">
    <name type="scientific">Apatococcus fuscideae</name>
    <dbReference type="NCBI Taxonomy" id="2026836"/>
    <lineage>
        <taxon>Eukaryota</taxon>
        <taxon>Viridiplantae</taxon>
        <taxon>Chlorophyta</taxon>
        <taxon>core chlorophytes</taxon>
        <taxon>Trebouxiophyceae</taxon>
        <taxon>Chlorellales</taxon>
        <taxon>Chlorellaceae</taxon>
        <taxon>Apatococcus</taxon>
    </lineage>
</organism>
<keyword evidence="1" id="KW-0472">Membrane</keyword>
<dbReference type="EMBL" id="JALJOV010000663">
    <property type="protein sequence ID" value="KAK9862051.1"/>
    <property type="molecule type" value="Genomic_DNA"/>
</dbReference>
<reference evidence="2 3" key="1">
    <citation type="journal article" date="2024" name="Nat. Commun.">
        <title>Phylogenomics reveals the evolutionary origins of lichenization in chlorophyte algae.</title>
        <authorList>
            <person name="Puginier C."/>
            <person name="Libourel C."/>
            <person name="Otte J."/>
            <person name="Skaloud P."/>
            <person name="Haon M."/>
            <person name="Grisel S."/>
            <person name="Petersen M."/>
            <person name="Berrin J.G."/>
            <person name="Delaux P.M."/>
            <person name="Dal Grande F."/>
            <person name="Keller J."/>
        </authorList>
    </citation>
    <scope>NUCLEOTIDE SEQUENCE [LARGE SCALE GENOMIC DNA]</scope>
    <source>
        <strain evidence="2 3">SAG 2523</strain>
    </source>
</reference>
<evidence type="ECO:0000313" key="3">
    <source>
        <dbReference type="Proteomes" id="UP001485043"/>
    </source>
</evidence>
<dbReference type="Proteomes" id="UP001485043">
    <property type="component" value="Unassembled WGS sequence"/>
</dbReference>
<evidence type="ECO:0000313" key="2">
    <source>
        <dbReference type="EMBL" id="KAK9862051.1"/>
    </source>
</evidence>
<keyword evidence="3" id="KW-1185">Reference proteome</keyword>
<keyword evidence="1" id="KW-0812">Transmembrane</keyword>
<protein>
    <submittedName>
        <fullName evidence="2">Uncharacterized protein</fullName>
    </submittedName>
</protein>
<evidence type="ECO:0000256" key="1">
    <source>
        <dbReference type="SAM" id="Phobius"/>
    </source>
</evidence>
<accession>A0AAW1SZZ2</accession>
<sequence length="92" mass="10269">MHLAPNAGAFLLATELSGTLYERAKASHPGQTSVCIGYDCFRLTFILVSIVTLVSAALASLLYFRTRWIYCAIYQQIQEHQEETAESPDPQM</sequence>
<comment type="caution">
    <text evidence="2">The sequence shown here is derived from an EMBL/GenBank/DDBJ whole genome shotgun (WGS) entry which is preliminary data.</text>
</comment>
<name>A0AAW1SZZ2_9CHLO</name>
<keyword evidence="1" id="KW-1133">Transmembrane helix</keyword>
<feature type="transmembrane region" description="Helical" evidence="1">
    <location>
        <begin position="43"/>
        <end position="64"/>
    </location>
</feature>
<proteinExistence type="predicted"/>
<dbReference type="AlphaFoldDB" id="A0AAW1SZZ2"/>
<gene>
    <name evidence="2" type="ORF">WJX84_003133</name>
</gene>